<keyword evidence="2" id="KW-1185">Reference proteome</keyword>
<dbReference type="Pfam" id="PF15580">
    <property type="entry name" value="Imm53"/>
    <property type="match status" value="1"/>
</dbReference>
<name>A0ABX8FV73_9ACTN</name>
<dbReference type="RefSeq" id="WP_215120831.1">
    <property type="nucleotide sequence ID" value="NZ_CP075896.1"/>
</dbReference>
<dbReference type="Proteomes" id="UP000679629">
    <property type="component" value="Chromosome"/>
</dbReference>
<protein>
    <submittedName>
        <fullName evidence="1">Immunity 53 family protein</fullName>
    </submittedName>
</protein>
<sequence>MCSPGLPVDRLDNPGWTVAIDLEEATLSGRPYERTGIRRSDSGWVMATVSDDVFQASRGPVNPREVLRLFRDWATSVSDEP</sequence>
<organism evidence="1 2">
    <name type="scientific">Streptomyces koelreuteriae</name>
    <dbReference type="NCBI Taxonomy" id="2838015"/>
    <lineage>
        <taxon>Bacteria</taxon>
        <taxon>Bacillati</taxon>
        <taxon>Actinomycetota</taxon>
        <taxon>Actinomycetes</taxon>
        <taxon>Kitasatosporales</taxon>
        <taxon>Streptomycetaceae</taxon>
        <taxon>Streptomyces</taxon>
    </lineage>
</organism>
<proteinExistence type="predicted"/>
<accession>A0ABX8FV73</accession>
<evidence type="ECO:0000313" key="2">
    <source>
        <dbReference type="Proteomes" id="UP000679629"/>
    </source>
</evidence>
<reference evidence="2" key="1">
    <citation type="submission" date="2021-05" db="EMBL/GenBank/DDBJ databases">
        <title>Direct Submission.</title>
        <authorList>
            <person name="Li K."/>
            <person name="Gao J."/>
        </authorList>
    </citation>
    <scope>NUCLEOTIDE SEQUENCE [LARGE SCALE GENOMIC DNA]</scope>
    <source>
        <strain evidence="2">MG62</strain>
    </source>
</reference>
<dbReference type="InterPro" id="IPR028228">
    <property type="entry name" value="Imm53"/>
</dbReference>
<gene>
    <name evidence="1" type="ORF">KJK29_21820</name>
</gene>
<dbReference type="EMBL" id="CP075896">
    <property type="protein sequence ID" value="QWB25001.1"/>
    <property type="molecule type" value="Genomic_DNA"/>
</dbReference>
<evidence type="ECO:0000313" key="1">
    <source>
        <dbReference type="EMBL" id="QWB25001.1"/>
    </source>
</evidence>